<organism evidence="1 2">
    <name type="scientific">Micromonospora krabiensis</name>
    <dbReference type="NCBI Taxonomy" id="307121"/>
    <lineage>
        <taxon>Bacteria</taxon>
        <taxon>Bacillati</taxon>
        <taxon>Actinomycetota</taxon>
        <taxon>Actinomycetes</taxon>
        <taxon>Micromonosporales</taxon>
        <taxon>Micromonosporaceae</taxon>
        <taxon>Micromonospora</taxon>
    </lineage>
</organism>
<evidence type="ECO:0000313" key="2">
    <source>
        <dbReference type="Proteomes" id="UP000199393"/>
    </source>
</evidence>
<gene>
    <name evidence="1" type="ORF">GA0070620_3077</name>
</gene>
<dbReference type="RefSeq" id="WP_091591418.1">
    <property type="nucleotide sequence ID" value="NZ_JBHRWG010000004.1"/>
</dbReference>
<reference evidence="2" key="1">
    <citation type="submission" date="2016-06" db="EMBL/GenBank/DDBJ databases">
        <authorList>
            <person name="Varghese N."/>
        </authorList>
    </citation>
    <scope>NUCLEOTIDE SEQUENCE [LARGE SCALE GENOMIC DNA]</scope>
    <source>
        <strain evidence="2">DSM 45344</strain>
    </source>
</reference>
<name>A0A1C3N4R1_9ACTN</name>
<dbReference type="EMBL" id="LT598496">
    <property type="protein sequence ID" value="SBV27553.1"/>
    <property type="molecule type" value="Genomic_DNA"/>
</dbReference>
<protein>
    <submittedName>
        <fullName evidence="1">Uncharacterized protein</fullName>
    </submittedName>
</protein>
<evidence type="ECO:0000313" key="1">
    <source>
        <dbReference type="EMBL" id="SBV27553.1"/>
    </source>
</evidence>
<accession>A0A1C3N4R1</accession>
<dbReference type="AlphaFoldDB" id="A0A1C3N4R1"/>
<dbReference type="STRING" id="307121.GA0070620_3077"/>
<dbReference type="OrthoDB" id="3298569at2"/>
<dbReference type="Proteomes" id="UP000199393">
    <property type="component" value="Chromosome I"/>
</dbReference>
<sequence length="315" mass="34532">MTTDTTCDLCGEPVRDTAYVCPRCTANTARYLRDVITAAAEVETTVARLARYSDRHGRAQPEEWEPGEVKMPGGLRPTPLPFDPGARQRGDRASSDIVTWARHVAETRGVYPSMPGPAFGPLCGSQGACRHESCSVIWGKRVPHPVARAAAFLLGHLEWLRYRQEAEEAMTVLAAAGATIVRIVDAPPALWYAGPCWAEKLTDQYAPTGRCEEELYARTDDGTVKCPACKAWHDVRERRVWLLGEADDVLAHAALIAGALTVLDRPVTSSMVRNYADRGRIQARGVDERGRPLYRVGDVRQVVAEVARRTTGVAA</sequence>
<keyword evidence="2" id="KW-1185">Reference proteome</keyword>
<proteinExistence type="predicted"/>